<evidence type="ECO:0000313" key="1">
    <source>
        <dbReference type="EMBL" id="MZZ16647.1"/>
    </source>
</evidence>
<dbReference type="AlphaFoldDB" id="A0A6B1YM97"/>
<dbReference type="EMBL" id="WXZT01000029">
    <property type="protein sequence ID" value="MZZ16647.1"/>
    <property type="molecule type" value="Genomic_DNA"/>
</dbReference>
<name>A0A6B1YM97_PSEAI</name>
<accession>A0A6B1YM97</accession>
<proteinExistence type="predicted"/>
<organism evidence="1 2">
    <name type="scientific">Pseudomonas aeruginosa</name>
    <dbReference type="NCBI Taxonomy" id="287"/>
    <lineage>
        <taxon>Bacteria</taxon>
        <taxon>Pseudomonadati</taxon>
        <taxon>Pseudomonadota</taxon>
        <taxon>Gammaproteobacteria</taxon>
        <taxon>Pseudomonadales</taxon>
        <taxon>Pseudomonadaceae</taxon>
        <taxon>Pseudomonas</taxon>
    </lineage>
</organism>
<gene>
    <name evidence="1" type="ORF">GUL26_30730</name>
</gene>
<dbReference type="RefSeq" id="WP_121347182.1">
    <property type="nucleotide sequence ID" value="NZ_JAXCPS010000014.1"/>
</dbReference>
<evidence type="ECO:0000313" key="2">
    <source>
        <dbReference type="Proteomes" id="UP000644192"/>
    </source>
</evidence>
<sequence>MAKGDLDCVGALSRGEYLYVALAANIAELLNQSNDTIAEALARLGPEWTAALIERWQYKGNPARY</sequence>
<protein>
    <submittedName>
        <fullName evidence="1">Uncharacterized protein</fullName>
    </submittedName>
</protein>
<reference evidence="1" key="1">
    <citation type="submission" date="2020-01" db="EMBL/GenBank/DDBJ databases">
        <title>Bacteria Cultured from War Wounds Associated with the Conflict in Eastern Ukraine.</title>
        <authorList>
            <person name="Snesrud E."/>
            <person name="Galac M.R."/>
            <person name="Mc Gann P."/>
            <person name="Valentine K."/>
            <person name="Viacheslav K."/>
        </authorList>
    </citation>
    <scope>NUCLEOTIDE SEQUENCE</scope>
    <source>
        <strain evidence="1">VNMU148</strain>
    </source>
</reference>
<comment type="caution">
    <text evidence="1">The sequence shown here is derived from an EMBL/GenBank/DDBJ whole genome shotgun (WGS) entry which is preliminary data.</text>
</comment>
<dbReference type="Proteomes" id="UP000644192">
    <property type="component" value="Unassembled WGS sequence"/>
</dbReference>